<comment type="caution">
    <text evidence="2">The sequence shown here is derived from an EMBL/GenBank/DDBJ whole genome shotgun (WGS) entry which is preliminary data.</text>
</comment>
<evidence type="ECO:0000256" key="1">
    <source>
        <dbReference type="SAM" id="MobiDB-lite"/>
    </source>
</evidence>
<dbReference type="EMBL" id="CSBK01003039">
    <property type="protein sequence ID" value="CPA51420.1"/>
    <property type="molecule type" value="Genomic_DNA"/>
</dbReference>
<feature type="region of interest" description="Disordered" evidence="1">
    <location>
        <begin position="33"/>
        <end position="69"/>
    </location>
</feature>
<name>A0A916LFQ6_MYCTX</name>
<evidence type="ECO:0000313" key="2">
    <source>
        <dbReference type="EMBL" id="CPA51420.1"/>
    </source>
</evidence>
<organism evidence="2 3">
    <name type="scientific">Mycobacterium tuberculosis</name>
    <dbReference type="NCBI Taxonomy" id="1773"/>
    <lineage>
        <taxon>Bacteria</taxon>
        <taxon>Bacillati</taxon>
        <taxon>Actinomycetota</taxon>
        <taxon>Actinomycetes</taxon>
        <taxon>Mycobacteriales</taxon>
        <taxon>Mycobacteriaceae</taxon>
        <taxon>Mycobacterium</taxon>
        <taxon>Mycobacterium tuberculosis complex</taxon>
    </lineage>
</organism>
<accession>A0A916LFQ6</accession>
<gene>
    <name evidence="2" type="ORF">ERS007739_04654</name>
</gene>
<reference evidence="3" key="1">
    <citation type="submission" date="2015-03" db="EMBL/GenBank/DDBJ databases">
        <authorList>
            <consortium name="Pathogen Informatics"/>
        </authorList>
    </citation>
    <scope>NUCLEOTIDE SEQUENCE [LARGE SCALE GENOMIC DNA]</scope>
    <source>
        <strain evidence="3">N09902308</strain>
    </source>
</reference>
<proteinExistence type="predicted"/>
<dbReference type="AlphaFoldDB" id="A0A916LFQ6"/>
<protein>
    <submittedName>
        <fullName evidence="2">Uncharacterized protein</fullName>
    </submittedName>
</protein>
<evidence type="ECO:0000313" key="3">
    <source>
        <dbReference type="Proteomes" id="UP000039021"/>
    </source>
</evidence>
<feature type="compositionally biased region" description="Basic and acidic residues" evidence="1">
    <location>
        <begin position="33"/>
        <end position="46"/>
    </location>
</feature>
<sequence length="69" mass="7356">MESARTSEPHSEGSADPVAVVGVHGVAKFEHHVIGHVDRRTGRADTAEQQSALQPPGRYRGGVDPDDRA</sequence>
<dbReference type="Proteomes" id="UP000039021">
    <property type="component" value="Unassembled WGS sequence"/>
</dbReference>